<evidence type="ECO:0000313" key="1">
    <source>
        <dbReference type="EMBL" id="KUJ17973.1"/>
    </source>
</evidence>
<organism evidence="1 2">
    <name type="scientific">Mollisia scopiformis</name>
    <name type="common">Conifer needle endophyte fungus</name>
    <name type="synonym">Phialocephala scopiformis</name>
    <dbReference type="NCBI Taxonomy" id="149040"/>
    <lineage>
        <taxon>Eukaryota</taxon>
        <taxon>Fungi</taxon>
        <taxon>Dikarya</taxon>
        <taxon>Ascomycota</taxon>
        <taxon>Pezizomycotina</taxon>
        <taxon>Leotiomycetes</taxon>
        <taxon>Helotiales</taxon>
        <taxon>Mollisiaceae</taxon>
        <taxon>Mollisia</taxon>
    </lineage>
</organism>
<dbReference type="KEGG" id="psco:LY89DRAFT_668177"/>
<keyword evidence="2" id="KW-1185">Reference proteome</keyword>
<reference evidence="1 2" key="1">
    <citation type="submission" date="2015-10" db="EMBL/GenBank/DDBJ databases">
        <title>Full genome of DAOMC 229536 Phialocephala scopiformis, a fungal endophyte of spruce producing the potent anti-insectan compound rugulosin.</title>
        <authorList>
            <consortium name="DOE Joint Genome Institute"/>
            <person name="Walker A.K."/>
            <person name="Frasz S.L."/>
            <person name="Seifert K.A."/>
            <person name="Miller J.D."/>
            <person name="Mondo S.J."/>
            <person name="Labutti K."/>
            <person name="Lipzen A."/>
            <person name="Dockter R."/>
            <person name="Kennedy M."/>
            <person name="Grigoriev I.V."/>
            <person name="Spatafora J.W."/>
        </authorList>
    </citation>
    <scope>NUCLEOTIDE SEQUENCE [LARGE SCALE GENOMIC DNA]</scope>
    <source>
        <strain evidence="1 2">CBS 120377</strain>
    </source>
</reference>
<name>A0A194XCS5_MOLSC</name>
<gene>
    <name evidence="1" type="ORF">LY89DRAFT_668177</name>
</gene>
<dbReference type="InParanoid" id="A0A194XCS5"/>
<protein>
    <submittedName>
        <fullName evidence="1">Uncharacterized protein</fullName>
    </submittedName>
</protein>
<accession>A0A194XCS5</accession>
<dbReference type="GeneID" id="28822753"/>
<dbReference type="AlphaFoldDB" id="A0A194XCS5"/>
<dbReference type="Proteomes" id="UP000070700">
    <property type="component" value="Unassembled WGS sequence"/>
</dbReference>
<dbReference type="EMBL" id="KQ947413">
    <property type="protein sequence ID" value="KUJ17973.1"/>
    <property type="molecule type" value="Genomic_DNA"/>
</dbReference>
<sequence length="186" mass="20871">MLRARTLSIIVTTGTTLIDASLEPLIYVIAIWIDECVLSEIVELADYRKGGPESGGCESTPTISSRMMKPSGSLFENRRIEKDDFQAMVDFIVHLYPLKNDQKSVEQDEPKWLRLPIISRIPIFVNGPLKAHVVDLHRQALSCAEQKTGLQEIGDRLVGFLDAGCCAEYSEDEPKEIHCCEVQVHE</sequence>
<dbReference type="RefSeq" id="XP_018072328.1">
    <property type="nucleotide sequence ID" value="XM_018213027.1"/>
</dbReference>
<proteinExistence type="predicted"/>
<evidence type="ECO:0000313" key="2">
    <source>
        <dbReference type="Proteomes" id="UP000070700"/>
    </source>
</evidence>